<feature type="compositionally biased region" description="Basic and acidic residues" evidence="1">
    <location>
        <begin position="1"/>
        <end position="10"/>
    </location>
</feature>
<feature type="region of interest" description="Disordered" evidence="1">
    <location>
        <begin position="1"/>
        <end position="171"/>
    </location>
</feature>
<feature type="compositionally biased region" description="Basic and acidic residues" evidence="1">
    <location>
        <begin position="115"/>
        <end position="165"/>
    </location>
</feature>
<proteinExistence type="predicted"/>
<feature type="compositionally biased region" description="Basic residues" evidence="1">
    <location>
        <begin position="78"/>
        <end position="88"/>
    </location>
</feature>
<accession>A0A6J4K247</accession>
<evidence type="ECO:0000313" key="2">
    <source>
        <dbReference type="EMBL" id="CAA9293053.1"/>
    </source>
</evidence>
<feature type="non-terminal residue" evidence="2">
    <location>
        <position position="1"/>
    </location>
</feature>
<organism evidence="2">
    <name type="scientific">uncultured Gemmatimonadaceae bacterium</name>
    <dbReference type="NCBI Taxonomy" id="246130"/>
    <lineage>
        <taxon>Bacteria</taxon>
        <taxon>Pseudomonadati</taxon>
        <taxon>Gemmatimonadota</taxon>
        <taxon>Gemmatimonadia</taxon>
        <taxon>Gemmatimonadales</taxon>
        <taxon>Gemmatimonadaceae</taxon>
        <taxon>environmental samples</taxon>
    </lineage>
</organism>
<evidence type="ECO:0000256" key="1">
    <source>
        <dbReference type="SAM" id="MobiDB-lite"/>
    </source>
</evidence>
<dbReference type="AlphaFoldDB" id="A0A6J4K247"/>
<dbReference type="EMBL" id="CADCTU010000064">
    <property type="protein sequence ID" value="CAA9293053.1"/>
    <property type="molecule type" value="Genomic_DNA"/>
</dbReference>
<feature type="non-terminal residue" evidence="2">
    <location>
        <position position="171"/>
    </location>
</feature>
<name>A0A6J4K247_9BACT</name>
<gene>
    <name evidence="2" type="ORF">AVDCRST_MAG11-261</name>
</gene>
<protein>
    <submittedName>
        <fullName evidence="2">Peptidase M16 domain protein</fullName>
    </submittedName>
</protein>
<reference evidence="2" key="1">
    <citation type="submission" date="2020-02" db="EMBL/GenBank/DDBJ databases">
        <authorList>
            <person name="Meier V. D."/>
        </authorList>
    </citation>
    <scope>NUCLEOTIDE SEQUENCE</scope>
    <source>
        <strain evidence="2">AVDCRST_MAG11</strain>
    </source>
</reference>
<feature type="compositionally biased region" description="Basic and acidic residues" evidence="1">
    <location>
        <begin position="27"/>
        <end position="77"/>
    </location>
</feature>
<sequence>RPRLRADGARQLHARRRLPQLAAGHAHPAEGGDQLRRGIEPRRAPARPERHLPDVRDLRARERGPADRGLPRRDRARAPGRLHARRARGREAGVPAAAPAAARERQRAGGGAREPPLRRPHDGVRRRARAADRRAHPGAGERRAAPLRGPVEDRGRAGGGLHEEGAGGDAL</sequence>
<feature type="compositionally biased region" description="Low complexity" evidence="1">
    <location>
        <begin position="92"/>
        <end position="101"/>
    </location>
</feature>